<name>A0A0D2JEL8_9EURO</name>
<sequence length="159" mass="18241">MINWGGNLARLLQVHDITCTVFELEQTPNDRDQGGTVDLYRRGQLALQEAGLIDEYKRLTRPGEVMKLRYDGTVIFDENQENNRRPEEYADRPEIDRTKLRHLLLDSFKLGTVVWGKKLKSVDKSPLSFGQWTSTNVINGSPNLWKQAIASCSMKDVPY</sequence>
<dbReference type="GeneID" id="25290354"/>
<evidence type="ECO:0000313" key="5">
    <source>
        <dbReference type="EMBL" id="KIX07630.1"/>
    </source>
</evidence>
<gene>
    <name evidence="5" type="ORF">Z518_02283</name>
</gene>
<organism evidence="5 6">
    <name type="scientific">Rhinocladiella mackenziei CBS 650.93</name>
    <dbReference type="NCBI Taxonomy" id="1442369"/>
    <lineage>
        <taxon>Eukaryota</taxon>
        <taxon>Fungi</taxon>
        <taxon>Dikarya</taxon>
        <taxon>Ascomycota</taxon>
        <taxon>Pezizomycotina</taxon>
        <taxon>Eurotiomycetes</taxon>
        <taxon>Chaetothyriomycetidae</taxon>
        <taxon>Chaetothyriales</taxon>
        <taxon>Herpotrichiellaceae</taxon>
        <taxon>Rhinocladiella</taxon>
    </lineage>
</organism>
<keyword evidence="6" id="KW-1185">Reference proteome</keyword>
<dbReference type="PANTHER" id="PTHR46972:SF1">
    <property type="entry name" value="FAD DEPENDENT OXIDOREDUCTASE DOMAIN-CONTAINING PROTEIN"/>
    <property type="match status" value="1"/>
</dbReference>
<dbReference type="EMBL" id="KN847476">
    <property type="protein sequence ID" value="KIX07630.1"/>
    <property type="molecule type" value="Genomic_DNA"/>
</dbReference>
<dbReference type="HOGENOM" id="CLU_1661770_0_0_1"/>
<dbReference type="SUPFAM" id="SSF51905">
    <property type="entry name" value="FAD/NAD(P)-binding domain"/>
    <property type="match status" value="1"/>
</dbReference>
<evidence type="ECO:0000256" key="2">
    <source>
        <dbReference type="ARBA" id="ARBA00022827"/>
    </source>
</evidence>
<keyword evidence="3" id="KW-0560">Oxidoreductase</keyword>
<evidence type="ECO:0000256" key="4">
    <source>
        <dbReference type="ARBA" id="ARBA00023033"/>
    </source>
</evidence>
<dbReference type="PANTHER" id="PTHR46972">
    <property type="entry name" value="MONOOXYGENASE ASQM-RELATED"/>
    <property type="match status" value="1"/>
</dbReference>
<proteinExistence type="predicted"/>
<dbReference type="InterPro" id="IPR036188">
    <property type="entry name" value="FAD/NAD-bd_sf"/>
</dbReference>
<keyword evidence="4" id="KW-0503">Monooxygenase</keyword>
<reference evidence="5 6" key="1">
    <citation type="submission" date="2015-01" db="EMBL/GenBank/DDBJ databases">
        <title>The Genome Sequence of Rhinocladiella mackenzie CBS 650.93.</title>
        <authorList>
            <consortium name="The Broad Institute Genomics Platform"/>
            <person name="Cuomo C."/>
            <person name="de Hoog S."/>
            <person name="Gorbushina A."/>
            <person name="Stielow B."/>
            <person name="Teixiera M."/>
            <person name="Abouelleil A."/>
            <person name="Chapman S.B."/>
            <person name="Priest M."/>
            <person name="Young S.K."/>
            <person name="Wortman J."/>
            <person name="Nusbaum C."/>
            <person name="Birren B."/>
        </authorList>
    </citation>
    <scope>NUCLEOTIDE SEQUENCE [LARGE SCALE GENOMIC DNA]</scope>
    <source>
        <strain evidence="5 6">CBS 650.93</strain>
    </source>
</reference>
<dbReference type="Proteomes" id="UP000053617">
    <property type="component" value="Unassembled WGS sequence"/>
</dbReference>
<dbReference type="Gene3D" id="3.50.50.60">
    <property type="entry name" value="FAD/NAD(P)-binding domain"/>
    <property type="match status" value="1"/>
</dbReference>
<dbReference type="OrthoDB" id="655030at2759"/>
<dbReference type="VEuPathDB" id="FungiDB:Z518_02283"/>
<keyword evidence="1" id="KW-0285">Flavoprotein</keyword>
<keyword evidence="2" id="KW-0274">FAD</keyword>
<dbReference type="GO" id="GO:0004497">
    <property type="term" value="F:monooxygenase activity"/>
    <property type="evidence" value="ECO:0007669"/>
    <property type="project" value="UniProtKB-KW"/>
</dbReference>
<evidence type="ECO:0000313" key="6">
    <source>
        <dbReference type="Proteomes" id="UP000053617"/>
    </source>
</evidence>
<evidence type="ECO:0000256" key="1">
    <source>
        <dbReference type="ARBA" id="ARBA00022630"/>
    </source>
</evidence>
<protein>
    <recommendedName>
        <fullName evidence="7">FAD-binding domain-containing protein</fullName>
    </recommendedName>
</protein>
<dbReference type="RefSeq" id="XP_013274766.1">
    <property type="nucleotide sequence ID" value="XM_013419312.1"/>
</dbReference>
<dbReference type="STRING" id="1442369.A0A0D2JEL8"/>
<dbReference type="AlphaFoldDB" id="A0A0D2JEL8"/>
<evidence type="ECO:0008006" key="7">
    <source>
        <dbReference type="Google" id="ProtNLM"/>
    </source>
</evidence>
<evidence type="ECO:0000256" key="3">
    <source>
        <dbReference type="ARBA" id="ARBA00023002"/>
    </source>
</evidence>
<accession>A0A0D2JEL8</accession>